<keyword evidence="9 11" id="KW-0057">Aromatic amino acid biosynthesis</keyword>
<keyword evidence="11" id="KW-0460">Magnesium</keyword>
<feature type="binding site" evidence="11">
    <location>
        <position position="145"/>
    </location>
    <ligand>
        <name>substrate</name>
    </ligand>
</feature>
<reference evidence="12 13" key="1">
    <citation type="journal article" date="2010" name="BMC Genomics">
        <title>Metabolic flexibility revealed in the genome of the cyst-forming alpha-1 proteobacterium Rhodospirillum centenum.</title>
        <authorList>
            <person name="Lu Y.K."/>
            <person name="Marden J."/>
            <person name="Han M."/>
            <person name="Swingley W.D."/>
            <person name="Mastrian S.D."/>
            <person name="Chowdhury S.R."/>
            <person name="Hao J."/>
            <person name="Helmy T."/>
            <person name="Kim S."/>
            <person name="Kurdoglu A.A."/>
            <person name="Matthies H.J."/>
            <person name="Rollo D."/>
            <person name="Stothard P."/>
            <person name="Blankenship R.E."/>
            <person name="Bauer C.E."/>
            <person name="Touchman J.W."/>
        </authorList>
    </citation>
    <scope>NUCLEOTIDE SEQUENCE [LARGE SCALE GENOMIC DNA]</scope>
    <source>
        <strain evidence="13">ATCC 51521 / SW</strain>
    </source>
</reference>
<evidence type="ECO:0000256" key="2">
    <source>
        <dbReference type="ARBA" id="ARBA00006997"/>
    </source>
</evidence>
<dbReference type="PANTHER" id="PTHR21087">
    <property type="entry name" value="SHIKIMATE KINASE"/>
    <property type="match status" value="1"/>
</dbReference>
<dbReference type="GO" id="GO:0009423">
    <property type="term" value="P:chorismate biosynthetic process"/>
    <property type="evidence" value="ECO:0007669"/>
    <property type="project" value="UniProtKB-UniRule"/>
</dbReference>
<proteinExistence type="inferred from homology"/>
<dbReference type="GO" id="GO:0000287">
    <property type="term" value="F:magnesium ion binding"/>
    <property type="evidence" value="ECO:0007669"/>
    <property type="project" value="UniProtKB-UniRule"/>
</dbReference>
<evidence type="ECO:0000256" key="8">
    <source>
        <dbReference type="ARBA" id="ARBA00022840"/>
    </source>
</evidence>
<evidence type="ECO:0000256" key="3">
    <source>
        <dbReference type="ARBA" id="ARBA00012154"/>
    </source>
</evidence>
<dbReference type="GO" id="GO:0005524">
    <property type="term" value="F:ATP binding"/>
    <property type="evidence" value="ECO:0007669"/>
    <property type="project" value="UniProtKB-UniRule"/>
</dbReference>
<dbReference type="InterPro" id="IPR000623">
    <property type="entry name" value="Shikimate_kinase/TSH1"/>
</dbReference>
<dbReference type="PRINTS" id="PR01100">
    <property type="entry name" value="SHIKIMTKNASE"/>
</dbReference>
<keyword evidence="11" id="KW-0963">Cytoplasm</keyword>
<dbReference type="GO" id="GO:0009073">
    <property type="term" value="P:aromatic amino acid family biosynthetic process"/>
    <property type="evidence" value="ECO:0007669"/>
    <property type="project" value="UniProtKB-KW"/>
</dbReference>
<dbReference type="GO" id="GO:0008652">
    <property type="term" value="P:amino acid biosynthetic process"/>
    <property type="evidence" value="ECO:0007669"/>
    <property type="project" value="UniProtKB-KW"/>
</dbReference>
<name>B6IUW9_RHOCS</name>
<dbReference type="eggNOG" id="COG0703">
    <property type="taxonomic scope" value="Bacteria"/>
</dbReference>
<dbReference type="Gene3D" id="3.40.50.300">
    <property type="entry name" value="P-loop containing nucleotide triphosphate hydrolases"/>
    <property type="match status" value="1"/>
</dbReference>
<comment type="pathway">
    <text evidence="1 11">Metabolic intermediate biosynthesis; chorismate biosynthesis; chorismate from D-erythrose 4-phosphate and phosphoenolpyruvate: step 5/7.</text>
</comment>
<evidence type="ECO:0000313" key="12">
    <source>
        <dbReference type="EMBL" id="ACJ00051.1"/>
    </source>
</evidence>
<feature type="binding site" evidence="11">
    <location>
        <position position="161"/>
    </location>
    <ligand>
        <name>ATP</name>
        <dbReference type="ChEBI" id="CHEBI:30616"/>
    </ligand>
</feature>
<comment type="catalytic activity">
    <reaction evidence="10 11">
        <text>shikimate + ATP = 3-phosphoshikimate + ADP + H(+)</text>
        <dbReference type="Rhea" id="RHEA:13121"/>
        <dbReference type="ChEBI" id="CHEBI:15378"/>
        <dbReference type="ChEBI" id="CHEBI:30616"/>
        <dbReference type="ChEBI" id="CHEBI:36208"/>
        <dbReference type="ChEBI" id="CHEBI:145989"/>
        <dbReference type="ChEBI" id="CHEBI:456216"/>
        <dbReference type="EC" id="2.7.1.71"/>
    </reaction>
</comment>
<evidence type="ECO:0000256" key="5">
    <source>
        <dbReference type="ARBA" id="ARBA00022679"/>
    </source>
</evidence>
<feature type="binding site" evidence="11">
    <location>
        <position position="126"/>
    </location>
    <ligand>
        <name>ATP</name>
        <dbReference type="ChEBI" id="CHEBI:30616"/>
    </ligand>
</feature>
<dbReference type="UniPathway" id="UPA00053">
    <property type="reaction ID" value="UER00088"/>
</dbReference>
<feature type="binding site" evidence="11">
    <location>
        <begin position="20"/>
        <end position="25"/>
    </location>
    <ligand>
        <name>ATP</name>
        <dbReference type="ChEBI" id="CHEBI:30616"/>
    </ligand>
</feature>
<comment type="subunit">
    <text evidence="11">Monomer.</text>
</comment>
<comment type="function">
    <text evidence="11">Catalyzes the specific phosphorylation of the 3-hydroxyl group of shikimic acid using ATP as a cosubstrate.</text>
</comment>
<dbReference type="InterPro" id="IPR023000">
    <property type="entry name" value="Shikimate_kinase_CS"/>
</dbReference>
<sequence length="198" mass="21594">MAQHPAFVPPRTLVLVGLMGAGKTSIGKRLAAKLHLPFVDADHEIESAAGCTIQEIFDRFGEAQFRDGERRVIARLLEGQVRVLSTGGGAFMHPETRALIRERGLSVWLRAPLDLLVARTGRRDNRPLLKQGNPRDILAALMAQRYPVYAEADITVDSDERPPEETAERVLAALRHHLAAAAVPADGAVQTDGRGRDA</sequence>
<evidence type="ECO:0000256" key="6">
    <source>
        <dbReference type="ARBA" id="ARBA00022741"/>
    </source>
</evidence>
<feature type="binding site" evidence="11">
    <location>
        <position position="66"/>
    </location>
    <ligand>
        <name>substrate</name>
    </ligand>
</feature>
<evidence type="ECO:0000256" key="11">
    <source>
        <dbReference type="HAMAP-Rule" id="MF_00109"/>
    </source>
</evidence>
<dbReference type="KEGG" id="rce:RC1_2676"/>
<keyword evidence="8 11" id="KW-0067">ATP-binding</keyword>
<evidence type="ECO:0000256" key="7">
    <source>
        <dbReference type="ARBA" id="ARBA00022777"/>
    </source>
</evidence>
<keyword evidence="7 11" id="KW-0418">Kinase</keyword>
<comment type="subcellular location">
    <subcellularLocation>
        <location evidence="11">Cytoplasm</location>
    </subcellularLocation>
</comment>
<keyword evidence="6 11" id="KW-0547">Nucleotide-binding</keyword>
<comment type="cofactor">
    <cofactor evidence="11">
        <name>Mg(2+)</name>
        <dbReference type="ChEBI" id="CHEBI:18420"/>
    </cofactor>
    <text evidence="11">Binds 1 Mg(2+) ion per subunit.</text>
</comment>
<keyword evidence="13" id="KW-1185">Reference proteome</keyword>
<dbReference type="Pfam" id="PF01202">
    <property type="entry name" value="SKI"/>
    <property type="match status" value="1"/>
</dbReference>
<protein>
    <recommendedName>
        <fullName evidence="3 11">Shikimate kinase</fullName>
        <shortName evidence="11">SK</shortName>
        <ecNumber evidence="3 11">2.7.1.71</ecNumber>
    </recommendedName>
</protein>
<dbReference type="GO" id="GO:0005829">
    <property type="term" value="C:cytosol"/>
    <property type="evidence" value="ECO:0007669"/>
    <property type="project" value="TreeGrafter"/>
</dbReference>
<feature type="binding site" evidence="11">
    <location>
        <position position="24"/>
    </location>
    <ligand>
        <name>Mg(2+)</name>
        <dbReference type="ChEBI" id="CHEBI:18420"/>
    </ligand>
</feature>
<evidence type="ECO:0000256" key="1">
    <source>
        <dbReference type="ARBA" id="ARBA00004842"/>
    </source>
</evidence>
<dbReference type="PANTHER" id="PTHR21087:SF16">
    <property type="entry name" value="SHIKIMATE KINASE 1, CHLOROPLASTIC"/>
    <property type="match status" value="1"/>
</dbReference>
<evidence type="ECO:0000256" key="9">
    <source>
        <dbReference type="ARBA" id="ARBA00023141"/>
    </source>
</evidence>
<evidence type="ECO:0000256" key="10">
    <source>
        <dbReference type="ARBA" id="ARBA00048567"/>
    </source>
</evidence>
<dbReference type="EMBL" id="CP000613">
    <property type="protein sequence ID" value="ACJ00051.1"/>
    <property type="molecule type" value="Genomic_DNA"/>
</dbReference>
<organism evidence="12 13">
    <name type="scientific">Rhodospirillum centenum (strain ATCC 51521 / SW)</name>
    <dbReference type="NCBI Taxonomy" id="414684"/>
    <lineage>
        <taxon>Bacteria</taxon>
        <taxon>Pseudomonadati</taxon>
        <taxon>Pseudomonadota</taxon>
        <taxon>Alphaproteobacteria</taxon>
        <taxon>Rhodospirillales</taxon>
        <taxon>Rhodospirillaceae</taxon>
        <taxon>Rhodospirillum</taxon>
    </lineage>
</organism>
<feature type="binding site" evidence="11">
    <location>
        <position position="42"/>
    </location>
    <ligand>
        <name>substrate</name>
    </ligand>
</feature>
<dbReference type="GO" id="GO:0004765">
    <property type="term" value="F:shikimate kinase activity"/>
    <property type="evidence" value="ECO:0007669"/>
    <property type="project" value="UniProtKB-UniRule"/>
</dbReference>
<accession>B6IUW9</accession>
<evidence type="ECO:0000313" key="13">
    <source>
        <dbReference type="Proteomes" id="UP000001591"/>
    </source>
</evidence>
<dbReference type="PROSITE" id="PS01128">
    <property type="entry name" value="SHIKIMATE_KINASE"/>
    <property type="match status" value="1"/>
</dbReference>
<comment type="similarity">
    <text evidence="2 11">Belongs to the shikimate kinase family.</text>
</comment>
<keyword evidence="5 11" id="KW-0808">Transferase</keyword>
<dbReference type="RefSeq" id="WP_012567832.1">
    <property type="nucleotide sequence ID" value="NC_011420.2"/>
</dbReference>
<feature type="binding site" evidence="11">
    <location>
        <position position="88"/>
    </location>
    <ligand>
        <name>substrate</name>
    </ligand>
</feature>
<evidence type="ECO:0000256" key="4">
    <source>
        <dbReference type="ARBA" id="ARBA00022605"/>
    </source>
</evidence>
<gene>
    <name evidence="11 12" type="primary">aroK</name>
    <name evidence="12" type="ordered locus">RC1_2676</name>
</gene>
<dbReference type="AlphaFoldDB" id="B6IUW9"/>
<dbReference type="InterPro" id="IPR031322">
    <property type="entry name" value="Shikimate/glucono_kinase"/>
</dbReference>
<keyword evidence="4 11" id="KW-0028">Amino-acid biosynthesis</keyword>
<dbReference type="HAMAP" id="MF_00109">
    <property type="entry name" value="Shikimate_kinase"/>
    <property type="match status" value="1"/>
</dbReference>
<dbReference type="STRING" id="414684.RC1_2676"/>
<dbReference type="SUPFAM" id="SSF52540">
    <property type="entry name" value="P-loop containing nucleoside triphosphate hydrolases"/>
    <property type="match status" value="1"/>
</dbReference>
<dbReference type="OrthoDB" id="9800332at2"/>
<dbReference type="EC" id="2.7.1.71" evidence="3 11"/>
<dbReference type="NCBIfam" id="NF010552">
    <property type="entry name" value="PRK13946.1"/>
    <property type="match status" value="1"/>
</dbReference>
<dbReference type="Proteomes" id="UP000001591">
    <property type="component" value="Chromosome"/>
</dbReference>
<dbReference type="InterPro" id="IPR027417">
    <property type="entry name" value="P-loop_NTPase"/>
</dbReference>
<dbReference type="CDD" id="cd00464">
    <property type="entry name" value="SK"/>
    <property type="match status" value="1"/>
</dbReference>
<dbReference type="HOGENOM" id="CLU_057607_2_0_5"/>
<keyword evidence="11" id="KW-0479">Metal-binding</keyword>